<keyword evidence="6 8" id="KW-0472">Membrane</keyword>
<feature type="transmembrane region" description="Helical" evidence="8">
    <location>
        <begin position="78"/>
        <end position="99"/>
    </location>
</feature>
<feature type="transmembrane region" description="Helical" evidence="8">
    <location>
        <begin position="312"/>
        <end position="334"/>
    </location>
</feature>
<dbReference type="AlphaFoldDB" id="A0A9W7L442"/>
<name>A0A9W7L442_9STRA</name>
<sequence length="936" mass="101917">MVLMSDDVGVSLGSDSPDDSAMETSLFSTSGRGLIVDQLVQAGTFVLDKRAQGVEDHKADVDIESGIKTKEIKETAKLGTMFGVYLPCMQNILGVILFLRLPFITAQAGTIQATAIVLICVTSTFLTSLSLSAIATNGTIQAGGPYYVISRNLGVEVGGALGILFYLGTTCAASMYILGAVEAFQTGFDLKDQFAWDTQIESLILMFCVSFTCYVGVKFVNMSATVFLAVVFISIFCLCLGVVLFSADKFDGDLTSAARVSNDNINSAYQEDPDTGITPSFFSLLALFYPSVTGIMAGSNRSAVLANPGRSIPTGTIGAITCTTCMYIFVVWLFGTSLSREALIADKLIVTAVAYPHELIVKVGIIMSCVGAGLQSMCGAPRLLAAIAEDDSIPFLRPFAPPTPSSEPSRALWLTWAIASLPVLAGNLDFITPIITLFFLLMYAGVNFSCFVLSILKAPGFRPSFKYFHWSASLLGAIWCVGLGLVISMPVTLIAMVLFFLLYIYIRRQGAVKDWGDAVRGLRYGIARDELLALSVKDNFHAKNWRPQLLTLLDIDDNGNPKSPQLISLVSQLKKGRGLTMVASILKGNVLDKEVCERARDAYSILRLHMKNEGCKGFVEVIPSNAPTSEATWGAAIHSGLGPLSPNAILMAWPEDWEKGKNSEELVTTLKGLTNLNKAIMIMKGGTNYPCDRQRLEGGTIDIWWVVHDGGLLLLLPYLISQHKVWRNKGKLRLFAVLTNPKENPVTVEAALKKHLLEVRIAAEIFTVDLSDTNIAGDMRHVYSKTVDMQKRRELLRALENPSTMSQVARHSLAEETSHKTIAEVFSGFGFSERATAKEVQSTPLMEENKKADEVKAKEVAKKMNVDEARMKTAVAFNRCIMQYSSESDLVVTNLPLMRSVEHATDFCGYVDVMLEGVKCALLVRGAGQEVVTTYG</sequence>
<feature type="domain" description="Amino acid permease/ SLC12A" evidence="9">
    <location>
        <begin position="84"/>
        <end position="550"/>
    </location>
</feature>
<protein>
    <submittedName>
        <fullName evidence="11">Uncharacterized protein</fullName>
    </submittedName>
</protein>
<evidence type="ECO:0000259" key="10">
    <source>
        <dbReference type="Pfam" id="PF03522"/>
    </source>
</evidence>
<feature type="domain" description="SLC12A transporter C-terminal" evidence="10">
    <location>
        <begin position="694"/>
        <end position="935"/>
    </location>
</feature>
<dbReference type="InterPro" id="IPR018491">
    <property type="entry name" value="SLC12_C"/>
</dbReference>
<dbReference type="PANTHER" id="PTHR11827:SF72">
    <property type="entry name" value="GH08340P"/>
    <property type="match status" value="1"/>
</dbReference>
<dbReference type="Pfam" id="PF03522">
    <property type="entry name" value="SLC12"/>
    <property type="match status" value="2"/>
</dbReference>
<dbReference type="InterPro" id="IPR004841">
    <property type="entry name" value="AA-permease/SLC12A_dom"/>
</dbReference>
<dbReference type="InterPro" id="IPR004842">
    <property type="entry name" value="SLC12A_fam"/>
</dbReference>
<feature type="transmembrane region" description="Helical" evidence="8">
    <location>
        <begin position="198"/>
        <end position="217"/>
    </location>
</feature>
<feature type="transmembrane region" description="Helical" evidence="8">
    <location>
        <begin position="476"/>
        <end position="506"/>
    </location>
</feature>
<proteinExistence type="inferred from homology"/>
<dbReference type="GO" id="GO:0015377">
    <property type="term" value="F:chloride:monoatomic cation symporter activity"/>
    <property type="evidence" value="ECO:0007669"/>
    <property type="project" value="InterPro"/>
</dbReference>
<dbReference type="FunFam" id="1.20.1740.10:FF:000013">
    <property type="entry name" value="Solute carrier family 12 member"/>
    <property type="match status" value="1"/>
</dbReference>
<evidence type="ECO:0000256" key="7">
    <source>
        <dbReference type="SAM" id="MobiDB-lite"/>
    </source>
</evidence>
<dbReference type="GO" id="GO:0016020">
    <property type="term" value="C:membrane"/>
    <property type="evidence" value="ECO:0007669"/>
    <property type="project" value="UniProtKB-SubCell"/>
</dbReference>
<evidence type="ECO:0000313" key="11">
    <source>
        <dbReference type="EMBL" id="GMI30808.1"/>
    </source>
</evidence>
<feature type="transmembrane region" description="Helical" evidence="8">
    <location>
        <begin position="281"/>
        <end position="300"/>
    </location>
</feature>
<evidence type="ECO:0000313" key="12">
    <source>
        <dbReference type="Proteomes" id="UP001165065"/>
    </source>
</evidence>
<feature type="region of interest" description="Disordered" evidence="7">
    <location>
        <begin position="1"/>
        <end position="23"/>
    </location>
</feature>
<feature type="transmembrane region" description="Helical" evidence="8">
    <location>
        <begin position="224"/>
        <end position="247"/>
    </location>
</feature>
<evidence type="ECO:0000256" key="1">
    <source>
        <dbReference type="ARBA" id="ARBA00004141"/>
    </source>
</evidence>
<evidence type="ECO:0000256" key="6">
    <source>
        <dbReference type="ARBA" id="ARBA00023136"/>
    </source>
</evidence>
<feature type="transmembrane region" description="Helical" evidence="8">
    <location>
        <begin position="157"/>
        <end position="178"/>
    </location>
</feature>
<dbReference type="Pfam" id="PF00324">
    <property type="entry name" value="AA_permease"/>
    <property type="match status" value="1"/>
</dbReference>
<keyword evidence="5 8" id="KW-1133">Transmembrane helix</keyword>
<evidence type="ECO:0000259" key="9">
    <source>
        <dbReference type="Pfam" id="PF00324"/>
    </source>
</evidence>
<accession>A0A9W7L442</accession>
<dbReference type="OrthoDB" id="2020542at2759"/>
<feature type="domain" description="SLC12A transporter C-terminal" evidence="10">
    <location>
        <begin position="564"/>
        <end position="683"/>
    </location>
</feature>
<comment type="similarity">
    <text evidence="2">Belongs to the SLC12A transporter family.</text>
</comment>
<evidence type="ECO:0000256" key="3">
    <source>
        <dbReference type="ARBA" id="ARBA00022448"/>
    </source>
</evidence>
<reference evidence="12" key="1">
    <citation type="journal article" date="2023" name="Commun. Biol.">
        <title>Genome analysis of Parmales, the sister group of diatoms, reveals the evolutionary specialization of diatoms from phago-mixotrophs to photoautotrophs.</title>
        <authorList>
            <person name="Ban H."/>
            <person name="Sato S."/>
            <person name="Yoshikawa S."/>
            <person name="Yamada K."/>
            <person name="Nakamura Y."/>
            <person name="Ichinomiya M."/>
            <person name="Sato N."/>
            <person name="Blanc-Mathieu R."/>
            <person name="Endo H."/>
            <person name="Kuwata A."/>
            <person name="Ogata H."/>
        </authorList>
    </citation>
    <scope>NUCLEOTIDE SEQUENCE [LARGE SCALE GENOMIC DNA]</scope>
</reference>
<feature type="transmembrane region" description="Helical" evidence="8">
    <location>
        <begin position="437"/>
        <end position="456"/>
    </location>
</feature>
<comment type="subcellular location">
    <subcellularLocation>
        <location evidence="1">Membrane</location>
        <topology evidence="1">Multi-pass membrane protein</topology>
    </subcellularLocation>
</comment>
<dbReference type="PANTHER" id="PTHR11827">
    <property type="entry name" value="SOLUTE CARRIER FAMILY 12, CATION COTRANSPORTERS"/>
    <property type="match status" value="1"/>
</dbReference>
<keyword evidence="3" id="KW-0813">Transport</keyword>
<dbReference type="Gene3D" id="1.20.1740.10">
    <property type="entry name" value="Amino acid/polyamine transporter I"/>
    <property type="match status" value="1"/>
</dbReference>
<evidence type="ECO:0000256" key="2">
    <source>
        <dbReference type="ARBA" id="ARBA00010593"/>
    </source>
</evidence>
<keyword evidence="12" id="KW-1185">Reference proteome</keyword>
<keyword evidence="4 8" id="KW-0812">Transmembrane</keyword>
<evidence type="ECO:0000256" key="8">
    <source>
        <dbReference type="SAM" id="Phobius"/>
    </source>
</evidence>
<organism evidence="11 12">
    <name type="scientific">Triparma columacea</name>
    <dbReference type="NCBI Taxonomy" id="722753"/>
    <lineage>
        <taxon>Eukaryota</taxon>
        <taxon>Sar</taxon>
        <taxon>Stramenopiles</taxon>
        <taxon>Ochrophyta</taxon>
        <taxon>Bolidophyceae</taxon>
        <taxon>Parmales</taxon>
        <taxon>Triparmaceae</taxon>
        <taxon>Triparma</taxon>
    </lineage>
</organism>
<comment type="caution">
    <text evidence="11">The sequence shown here is derived from an EMBL/GenBank/DDBJ whole genome shotgun (WGS) entry which is preliminary data.</text>
</comment>
<feature type="transmembrane region" description="Helical" evidence="8">
    <location>
        <begin position="111"/>
        <end position="136"/>
    </location>
</feature>
<gene>
    <name evidence="11" type="ORF">TrCOL_g3232</name>
</gene>
<dbReference type="Proteomes" id="UP001165065">
    <property type="component" value="Unassembled WGS sequence"/>
</dbReference>
<evidence type="ECO:0000256" key="5">
    <source>
        <dbReference type="ARBA" id="ARBA00022989"/>
    </source>
</evidence>
<dbReference type="EMBL" id="BRYA01000003">
    <property type="protein sequence ID" value="GMI30808.1"/>
    <property type="molecule type" value="Genomic_DNA"/>
</dbReference>
<feature type="compositionally biased region" description="Low complexity" evidence="7">
    <location>
        <begin position="1"/>
        <end position="15"/>
    </location>
</feature>
<evidence type="ECO:0000256" key="4">
    <source>
        <dbReference type="ARBA" id="ARBA00022692"/>
    </source>
</evidence>